<dbReference type="GO" id="GO:0034599">
    <property type="term" value="P:cellular response to oxidative stress"/>
    <property type="evidence" value="ECO:0007669"/>
    <property type="project" value="InterPro"/>
</dbReference>
<dbReference type="Proteomes" id="UP000181969">
    <property type="component" value="Unassembled WGS sequence"/>
</dbReference>
<evidence type="ECO:0000313" key="10">
    <source>
        <dbReference type="Proteomes" id="UP000181969"/>
    </source>
</evidence>
<name>A0A1I4GYT2_9LACT</name>
<evidence type="ECO:0000313" key="7">
    <source>
        <dbReference type="EMBL" id="SFL34690.1"/>
    </source>
</evidence>
<dbReference type="FunFam" id="3.40.109.10:FF:000001">
    <property type="entry name" value="Nitroreductase family"/>
    <property type="match status" value="1"/>
</dbReference>
<gene>
    <name evidence="5" type="primary">ytjD</name>
    <name evidence="5" type="ORF">ikelab_22120</name>
    <name evidence="8" type="ORF">OF801_08805</name>
    <name evidence="9" type="ORF">PWF74_07970</name>
    <name evidence="6" type="ORF">QHR29_07910</name>
    <name evidence="7" type="ORF">SAMN05216438_10613</name>
</gene>
<organism evidence="7 10">
    <name type="scientific">Lactococcus garvieae</name>
    <dbReference type="NCBI Taxonomy" id="1363"/>
    <lineage>
        <taxon>Bacteria</taxon>
        <taxon>Bacillati</taxon>
        <taxon>Bacillota</taxon>
        <taxon>Bacilli</taxon>
        <taxon>Lactobacillales</taxon>
        <taxon>Streptococcaceae</taxon>
        <taxon>Lactococcus</taxon>
    </lineage>
</organism>
<dbReference type="InterPro" id="IPR000415">
    <property type="entry name" value="Nitroreductase-like"/>
</dbReference>
<dbReference type="Proteomes" id="UP001157396">
    <property type="component" value="Unassembled WGS sequence"/>
</dbReference>
<reference evidence="8" key="3">
    <citation type="submission" date="2022-10" db="EMBL/GenBank/DDBJ databases">
        <title>Genome assembly of Lactococcus garvieae isolates from cricket gut.</title>
        <authorList>
            <person name="Luecke A.R."/>
            <person name="Brown A.M.V."/>
            <person name="Wakeman C.A."/>
        </authorList>
    </citation>
    <scope>NUCLEOTIDE SEQUENCE</scope>
    <source>
        <strain evidence="8">Alexii-11_2</strain>
    </source>
</reference>
<dbReference type="RefSeq" id="WP_003133408.1">
    <property type="nucleotide sequence ID" value="NZ_AP026069.1"/>
</dbReference>
<evidence type="ECO:0000313" key="8">
    <source>
        <dbReference type="EMBL" id="UYT10053.1"/>
    </source>
</evidence>
<dbReference type="PANTHER" id="PTHR43035:SF1">
    <property type="entry name" value="FATTY ACID REPRESSION MUTANT PROTEIN 2-RELATED"/>
    <property type="match status" value="1"/>
</dbReference>
<keyword evidence="2" id="KW-0963">Cytoplasm</keyword>
<sequence length="202" mass="22317">MSFINSLKNRRSIYALGKNVKDADQAIETIKEAVKHSPSAFNSQTTRVLIVTGEAQEKLWGQIVADELKATMKAQGVPESAWEGTKAKLDGFKAAYGTALFFEDQDVVKGLQEQFALYADNFPVWSEQASGITSVNAWTALAELGIGANLQHYNPVIDEAVAKEWNIPANWKLRGQLVFGSIEDEAGEKTYMADDDRFIIVK</sequence>
<evidence type="ECO:0000313" key="6">
    <source>
        <dbReference type="EMBL" id="MDH7960388.1"/>
    </source>
</evidence>
<evidence type="ECO:0000256" key="3">
    <source>
        <dbReference type="ARBA" id="ARBA00023002"/>
    </source>
</evidence>
<proteinExistence type="predicted"/>
<feature type="domain" description="Nitroreductase" evidence="4">
    <location>
        <begin position="7"/>
        <end position="180"/>
    </location>
</feature>
<dbReference type="CDD" id="cd02140">
    <property type="entry name" value="Frm2-like"/>
    <property type="match status" value="1"/>
</dbReference>
<dbReference type="Proteomes" id="UP001217324">
    <property type="component" value="Chromosome"/>
</dbReference>
<reference evidence="6" key="5">
    <citation type="submission" date="2023-04" db="EMBL/GenBank/DDBJ databases">
        <title>Genomic analysis of Lactococcus garvieae isolates.</title>
        <authorList>
            <person name="Zhanghang C."/>
        </authorList>
    </citation>
    <scope>NUCLEOTIDE SEQUENCE</scope>
    <source>
        <strain evidence="6">ZB-1</strain>
    </source>
</reference>
<evidence type="ECO:0000256" key="2">
    <source>
        <dbReference type="ARBA" id="ARBA00022490"/>
    </source>
</evidence>
<evidence type="ECO:0000313" key="5">
    <source>
        <dbReference type="EMBL" id="GFO52937.1"/>
    </source>
</evidence>
<dbReference type="Proteomes" id="UP000504756">
    <property type="component" value="Unassembled WGS sequence"/>
</dbReference>
<dbReference type="EMBL" id="CP109635">
    <property type="protein sequence ID" value="UYT10053.1"/>
    <property type="molecule type" value="Genomic_DNA"/>
</dbReference>
<dbReference type="EMBL" id="JARYTV010000007">
    <property type="protein sequence ID" value="MDH7960388.1"/>
    <property type="molecule type" value="Genomic_DNA"/>
</dbReference>
<comment type="subcellular location">
    <subcellularLocation>
        <location evidence="1">Cytoplasm</location>
    </subcellularLocation>
</comment>
<dbReference type="OrthoDB" id="9810617at2"/>
<dbReference type="PANTHER" id="PTHR43035">
    <property type="entry name" value="FATTY ACID REPRESSION MUTANT PROTEIN 2-RELATED"/>
    <property type="match status" value="1"/>
</dbReference>
<reference evidence="7 10" key="1">
    <citation type="submission" date="2016-10" db="EMBL/GenBank/DDBJ databases">
        <authorList>
            <person name="de Groot N.N."/>
        </authorList>
    </citation>
    <scope>NUCLEOTIDE SEQUENCE [LARGE SCALE GENOMIC DNA]</scope>
    <source>
        <strain evidence="7 10">M79</strain>
    </source>
</reference>
<dbReference type="EMBL" id="BLXU01000022">
    <property type="protein sequence ID" value="GFO52937.1"/>
    <property type="molecule type" value="Genomic_DNA"/>
</dbReference>
<dbReference type="GO" id="GO:0016491">
    <property type="term" value="F:oxidoreductase activity"/>
    <property type="evidence" value="ECO:0007669"/>
    <property type="project" value="UniProtKB-KW"/>
</dbReference>
<dbReference type="SUPFAM" id="SSF55469">
    <property type="entry name" value="FMN-dependent nitroreductase-like"/>
    <property type="match status" value="1"/>
</dbReference>
<evidence type="ECO:0000313" key="9">
    <source>
        <dbReference type="EMBL" id="WEA13445.1"/>
    </source>
</evidence>
<dbReference type="Gene3D" id="3.40.109.10">
    <property type="entry name" value="NADH Oxidase"/>
    <property type="match status" value="1"/>
</dbReference>
<keyword evidence="3" id="KW-0560">Oxidoreductase</keyword>
<dbReference type="OMA" id="YDIPANW"/>
<evidence type="ECO:0000256" key="1">
    <source>
        <dbReference type="ARBA" id="ARBA00004496"/>
    </source>
</evidence>
<evidence type="ECO:0000313" key="11">
    <source>
        <dbReference type="Proteomes" id="UP000504756"/>
    </source>
</evidence>
<protein>
    <submittedName>
        <fullName evidence="6">Nitroreductase family protein</fullName>
    </submittedName>
</protein>
<reference evidence="9" key="4">
    <citation type="submission" date="2023-02" db="EMBL/GenBank/DDBJ databases">
        <title>Comparative genomics and fermentation flavor characterization of five lactic acid bacteria reveal flavor biosynthesis metabolic pathways in fermented muskmelon puree.</title>
        <authorList>
            <person name="Yuan L."/>
            <person name="Li M."/>
            <person name="Xu X."/>
            <person name="Lao F."/>
            <person name="Wu J."/>
        </authorList>
    </citation>
    <scope>NUCLEOTIDE SEQUENCE</scope>
    <source>
        <strain evidence="9">Pa-2</strain>
    </source>
</reference>
<dbReference type="EMBL" id="FOTJ01000006">
    <property type="protein sequence ID" value="SFL34690.1"/>
    <property type="molecule type" value="Genomic_DNA"/>
</dbReference>
<dbReference type="EMBL" id="CP118627">
    <property type="protein sequence ID" value="WEA13445.1"/>
    <property type="molecule type" value="Genomic_DNA"/>
</dbReference>
<dbReference type="InterPro" id="IPR029479">
    <property type="entry name" value="Nitroreductase"/>
</dbReference>
<reference evidence="5 11" key="2">
    <citation type="submission" date="2020-06" db="EMBL/GenBank/DDBJ databases">
        <title>Draft genome sequence of Lactic acid bacteria from Okinawan-style tofu.</title>
        <authorList>
            <person name="Takara I."/>
            <person name="Ikematsu S."/>
        </authorList>
    </citation>
    <scope>NUCLEOTIDE SEQUENCE [LARGE SCALE GENOMIC DNA]</scope>
    <source>
        <strain evidence="11">lg38</strain>
        <strain evidence="5">Lg38</strain>
    </source>
</reference>
<dbReference type="Proteomes" id="UP001164042">
    <property type="component" value="Chromosome"/>
</dbReference>
<accession>A0A1I4GYT2</accession>
<dbReference type="GO" id="GO:0005737">
    <property type="term" value="C:cytoplasm"/>
    <property type="evidence" value="ECO:0007669"/>
    <property type="project" value="UniProtKB-SubCell"/>
</dbReference>
<dbReference type="InterPro" id="IPR033877">
    <property type="entry name" value="Frm2/Hbn1"/>
</dbReference>
<dbReference type="Pfam" id="PF00881">
    <property type="entry name" value="Nitroreductase"/>
    <property type="match status" value="1"/>
</dbReference>
<evidence type="ECO:0000259" key="4">
    <source>
        <dbReference type="Pfam" id="PF00881"/>
    </source>
</evidence>
<dbReference type="AlphaFoldDB" id="A0A1I4GYT2"/>